<comment type="caution">
    <text evidence="2">The sequence shown here is derived from an EMBL/GenBank/DDBJ whole genome shotgun (WGS) entry which is preliminary data.</text>
</comment>
<evidence type="ECO:0000256" key="1">
    <source>
        <dbReference type="SAM" id="MobiDB-lite"/>
    </source>
</evidence>
<proteinExistence type="predicted"/>
<dbReference type="Proteomes" id="UP000219522">
    <property type="component" value="Unassembled WGS sequence"/>
</dbReference>
<accession>A0A7Z7IC70</accession>
<reference evidence="2 3" key="1">
    <citation type="submission" date="2017-09" db="EMBL/GenBank/DDBJ databases">
        <authorList>
            <person name="Varghese N."/>
            <person name="Submissions S."/>
        </authorList>
    </citation>
    <scope>NUCLEOTIDE SEQUENCE [LARGE SCALE GENOMIC DNA]</scope>
    <source>
        <strain evidence="2 3">OK806</strain>
    </source>
</reference>
<protein>
    <submittedName>
        <fullName evidence="2">Uncharacterized protein</fullName>
    </submittedName>
</protein>
<evidence type="ECO:0000313" key="2">
    <source>
        <dbReference type="EMBL" id="SOE87991.1"/>
    </source>
</evidence>
<feature type="region of interest" description="Disordered" evidence="1">
    <location>
        <begin position="149"/>
        <end position="177"/>
    </location>
</feature>
<dbReference type="AlphaFoldDB" id="A0A7Z7IC70"/>
<keyword evidence="3" id="KW-1185">Reference proteome</keyword>
<evidence type="ECO:0000313" key="3">
    <source>
        <dbReference type="Proteomes" id="UP000219522"/>
    </source>
</evidence>
<sequence>MRVFYLVDPVTRTVEKVGDGFDRAADILGAEEHDLTTLWTHSFDPDSSVDILVVDEAALDEPWSESFFSFRFTCGGKTSERIFTGKGIVGAGGEIPEDIAKQLRTLEAASGAVSFLTQRAAYAWRAEHAGEASIDRSVVHLHEHLKERAGASAGRVRVQRASVSPDNPKTPARRGQK</sequence>
<name>A0A7Z7IC70_9BURK</name>
<dbReference type="EMBL" id="OCSU01000003">
    <property type="protein sequence ID" value="SOE87991.1"/>
    <property type="molecule type" value="Genomic_DNA"/>
</dbReference>
<organism evidence="2 3">
    <name type="scientific">Caballeronia arationis</name>
    <dbReference type="NCBI Taxonomy" id="1777142"/>
    <lineage>
        <taxon>Bacteria</taxon>
        <taxon>Pseudomonadati</taxon>
        <taxon>Pseudomonadota</taxon>
        <taxon>Betaproteobacteria</taxon>
        <taxon>Burkholderiales</taxon>
        <taxon>Burkholderiaceae</taxon>
        <taxon>Caballeronia</taxon>
    </lineage>
</organism>
<gene>
    <name evidence="2" type="ORF">SAMN05446927_6580</name>
</gene>